<dbReference type="GO" id="GO:0003723">
    <property type="term" value="F:RNA binding"/>
    <property type="evidence" value="ECO:0007669"/>
    <property type="project" value="InterPro"/>
</dbReference>
<evidence type="ECO:0000256" key="2">
    <source>
        <dbReference type="PROSITE-ProRule" id="PRU00708"/>
    </source>
</evidence>
<dbReference type="Pfam" id="PF13041">
    <property type="entry name" value="PPR_2"/>
    <property type="match status" value="3"/>
</dbReference>
<proteinExistence type="predicted"/>
<dbReference type="InterPro" id="IPR046960">
    <property type="entry name" value="PPR_At4g14850-like_plant"/>
</dbReference>
<dbReference type="PANTHER" id="PTHR47926">
    <property type="entry name" value="PENTATRICOPEPTIDE REPEAT-CONTAINING PROTEIN"/>
    <property type="match status" value="1"/>
</dbReference>
<keyword evidence="4" id="KW-1185">Reference proteome</keyword>
<dbReference type="InterPro" id="IPR011990">
    <property type="entry name" value="TPR-like_helical_dom_sf"/>
</dbReference>
<feature type="repeat" description="PPR" evidence="2">
    <location>
        <begin position="228"/>
        <end position="258"/>
    </location>
</feature>
<dbReference type="AlphaFoldDB" id="A0A7I8JZC3"/>
<feature type="repeat" description="PPR" evidence="2">
    <location>
        <begin position="360"/>
        <end position="394"/>
    </location>
</feature>
<dbReference type="OrthoDB" id="750171at2759"/>
<feature type="repeat" description="PPR" evidence="2">
    <location>
        <begin position="96"/>
        <end position="130"/>
    </location>
</feature>
<dbReference type="Gene3D" id="1.25.40.10">
    <property type="entry name" value="Tetratricopeptide repeat domain"/>
    <property type="match status" value="4"/>
</dbReference>
<dbReference type="InterPro" id="IPR002885">
    <property type="entry name" value="PPR_rpt"/>
</dbReference>
<evidence type="ECO:0000313" key="4">
    <source>
        <dbReference type="Proteomes" id="UP000663760"/>
    </source>
</evidence>
<gene>
    <name evidence="3" type="ORF">SI8410_01000962</name>
</gene>
<dbReference type="Proteomes" id="UP000663760">
    <property type="component" value="Chromosome 1"/>
</dbReference>
<keyword evidence="1" id="KW-0677">Repeat</keyword>
<reference evidence="3" key="1">
    <citation type="submission" date="2020-02" db="EMBL/GenBank/DDBJ databases">
        <authorList>
            <person name="Scholz U."/>
            <person name="Mascher M."/>
            <person name="Fiebig A."/>
        </authorList>
    </citation>
    <scope>NUCLEOTIDE SEQUENCE</scope>
</reference>
<dbReference type="FunFam" id="1.25.40.10:FF:000184">
    <property type="entry name" value="Pentatricopeptide repeat-containing protein, chloroplastic"/>
    <property type="match status" value="1"/>
</dbReference>
<feature type="repeat" description="PPR" evidence="2">
    <location>
        <begin position="259"/>
        <end position="293"/>
    </location>
</feature>
<dbReference type="NCBIfam" id="TIGR00756">
    <property type="entry name" value="PPR"/>
    <property type="match status" value="6"/>
</dbReference>
<evidence type="ECO:0000256" key="1">
    <source>
        <dbReference type="ARBA" id="ARBA00022737"/>
    </source>
</evidence>
<dbReference type="EMBL" id="LR746264">
    <property type="protein sequence ID" value="CAA7388804.1"/>
    <property type="molecule type" value="Genomic_DNA"/>
</dbReference>
<protein>
    <submittedName>
        <fullName evidence="3">Uncharacterized protein</fullName>
    </submittedName>
</protein>
<dbReference type="PROSITE" id="PS51375">
    <property type="entry name" value="PPR"/>
    <property type="match status" value="4"/>
</dbReference>
<dbReference type="GO" id="GO:0009451">
    <property type="term" value="P:RNA modification"/>
    <property type="evidence" value="ECO:0007669"/>
    <property type="project" value="InterPro"/>
</dbReference>
<dbReference type="Pfam" id="PF20431">
    <property type="entry name" value="E_motif"/>
    <property type="match status" value="1"/>
</dbReference>
<dbReference type="Pfam" id="PF01535">
    <property type="entry name" value="PPR"/>
    <property type="match status" value="2"/>
</dbReference>
<sequence>MSATFIAPLSSLSRKLSSALSGLRIAFLHRHHIKILSLLESCESAEEFAQLHATIIRRGEGADRFVATRMLEFCASVSLDMSTATRIFDDLGRPDNVYMWTAMIRGFINTKDHVEALRFYDQMTNLGVHPYKFTFVSILKACTAVRDVRKGCCVHGSVMKVGLQSDVYLRSALVSLYGCCGDAHTASHLFMESLTNNCVVWNSMISVAFANGEIEMARKLFDDIPERDSTTWNAALNGYSKLGLMDLAKAVFDQMPNRNLVSWSSMAAGYVQSGRAREALKLLKEMLAAGIRPDAVTMATMLAACSQLGALDMGKWIHAYVDKSNLGFDVVLGTSLVDMYGKCGSIGLALQVFNRMKHKNISSWNVMLCGLAMHGCGDHALALFKEMESTNIEPTDISFVGVLSACSHIGAVEEGRRQFHRMCSTFKISPKIEHYGCMVDLLSRAGLISEARDLILSMPMEPNMIILGAFLNACKLHGDLSTAELVVRHISRLFPSDVGCYVLLSNIFASRNEWDGVTKMRKMVKGMGAGKIPGCSSIEVDSVVNEFTVNDWSHPRWRDMFDVIDQMARHLESEGYEH</sequence>
<accession>A0A7I8JZC3</accession>
<name>A0A7I8JZC3_SPIIN</name>
<dbReference type="InterPro" id="IPR046848">
    <property type="entry name" value="E_motif"/>
</dbReference>
<organism evidence="3 4">
    <name type="scientific">Spirodela intermedia</name>
    <name type="common">Intermediate duckweed</name>
    <dbReference type="NCBI Taxonomy" id="51605"/>
    <lineage>
        <taxon>Eukaryota</taxon>
        <taxon>Viridiplantae</taxon>
        <taxon>Streptophyta</taxon>
        <taxon>Embryophyta</taxon>
        <taxon>Tracheophyta</taxon>
        <taxon>Spermatophyta</taxon>
        <taxon>Magnoliopsida</taxon>
        <taxon>Liliopsida</taxon>
        <taxon>Araceae</taxon>
        <taxon>Lemnoideae</taxon>
        <taxon>Spirodela</taxon>
    </lineage>
</organism>
<evidence type="ECO:0000313" key="3">
    <source>
        <dbReference type="EMBL" id="CAA7388804.1"/>
    </source>
</evidence>